<dbReference type="Pfam" id="PF13470">
    <property type="entry name" value="PIN_3"/>
    <property type="match status" value="1"/>
</dbReference>
<dbReference type="PANTHER" id="PTHR34610">
    <property type="entry name" value="SSL7007 PROTEIN"/>
    <property type="match status" value="1"/>
</dbReference>
<keyword evidence="3" id="KW-1185">Reference proteome</keyword>
<dbReference type="InterPro" id="IPR029060">
    <property type="entry name" value="PIN-like_dom_sf"/>
</dbReference>
<comment type="caution">
    <text evidence="2">The sequence shown here is derived from an EMBL/GenBank/DDBJ whole genome shotgun (WGS) entry which is preliminary data.</text>
</comment>
<dbReference type="Proteomes" id="UP001430954">
    <property type="component" value="Unassembled WGS sequence"/>
</dbReference>
<evidence type="ECO:0000313" key="2">
    <source>
        <dbReference type="EMBL" id="MBZ4039491.1"/>
    </source>
</evidence>
<gene>
    <name evidence="2" type="ORF">K6753_08075</name>
</gene>
<accession>A0ABS7T6H7</accession>
<protein>
    <submittedName>
        <fullName evidence="2">PIN domain-containing protein</fullName>
    </submittedName>
</protein>
<dbReference type="PANTHER" id="PTHR34610:SF3">
    <property type="entry name" value="SSL7007 PROTEIN"/>
    <property type="match status" value="1"/>
</dbReference>
<reference evidence="2 3" key="1">
    <citation type="submission" date="2021-09" db="EMBL/GenBank/DDBJ databases">
        <title>Lysobacter sp. 13A isolated from the river sediment.</title>
        <authorList>
            <person name="Liu H."/>
            <person name="Li S."/>
            <person name="Mao S."/>
        </authorList>
    </citation>
    <scope>NUCLEOTIDE SEQUENCE [LARGE SCALE GENOMIC DNA]</scope>
    <source>
        <strain evidence="2 3">13A</strain>
    </source>
</reference>
<feature type="domain" description="PIN" evidence="1">
    <location>
        <begin position="1"/>
        <end position="114"/>
    </location>
</feature>
<sequence length="143" mass="15597">MLDTNAWLDLLHYRDPRGQALADALAAGEMVAITHVECHAEWQRVLGYRQLKLDAEAKAALDAGHDTLAHHWSGALPNSDDGPVLPRCDDPDDQKFIELAAACGAKWLVSRDRAVLALGTRTARAGLFWILTPEQWGVAHAPG</sequence>
<dbReference type="InterPro" id="IPR002716">
    <property type="entry name" value="PIN_dom"/>
</dbReference>
<dbReference type="InterPro" id="IPR002850">
    <property type="entry name" value="PIN_toxin-like"/>
</dbReference>
<proteinExistence type="predicted"/>
<organism evidence="2 3">
    <name type="scientific">Novilysobacter selenitireducens</name>
    <dbReference type="NCBI Taxonomy" id="2872639"/>
    <lineage>
        <taxon>Bacteria</taxon>
        <taxon>Pseudomonadati</taxon>
        <taxon>Pseudomonadota</taxon>
        <taxon>Gammaproteobacteria</taxon>
        <taxon>Lysobacterales</taxon>
        <taxon>Lysobacteraceae</taxon>
        <taxon>Novilysobacter</taxon>
    </lineage>
</organism>
<evidence type="ECO:0000313" key="3">
    <source>
        <dbReference type="Proteomes" id="UP001430954"/>
    </source>
</evidence>
<dbReference type="EMBL" id="JAINZW010000003">
    <property type="protein sequence ID" value="MBZ4039491.1"/>
    <property type="molecule type" value="Genomic_DNA"/>
</dbReference>
<dbReference type="SUPFAM" id="SSF88723">
    <property type="entry name" value="PIN domain-like"/>
    <property type="match status" value="1"/>
</dbReference>
<name>A0ABS7T6H7_9GAMM</name>
<evidence type="ECO:0000259" key="1">
    <source>
        <dbReference type="Pfam" id="PF13470"/>
    </source>
</evidence>